<keyword evidence="3" id="KW-1185">Reference proteome</keyword>
<dbReference type="Proteomes" id="UP000054279">
    <property type="component" value="Unassembled WGS sequence"/>
</dbReference>
<evidence type="ECO:0000313" key="2">
    <source>
        <dbReference type="EMBL" id="KIJ41700.1"/>
    </source>
</evidence>
<feature type="compositionally biased region" description="Basic residues" evidence="1">
    <location>
        <begin position="253"/>
        <end position="265"/>
    </location>
</feature>
<dbReference type="HOGENOM" id="CLU_521920_0_0_1"/>
<feature type="region of interest" description="Disordered" evidence="1">
    <location>
        <begin position="476"/>
        <end position="495"/>
    </location>
</feature>
<feature type="compositionally biased region" description="Low complexity" evidence="1">
    <location>
        <begin position="31"/>
        <end position="46"/>
    </location>
</feature>
<sequence>MSVLVCTCRCADMMVHHTSTIIQSLSSSIDPRVSSTTTANTTPSSSFPHHQLSITSSMESYQRHALDWKKRPTSCQPRPPSRRIPTYDIWILSRLSSSYRVRVRLRAVVIFVEAPIGGGTAYRGHDDRHALPPHRASHSSFPSSNSSFMPPPMPAKHEYTSVKRASAPSLNKVGKVEDIDQKRPRHQRRLRYPPSSRVLTHMPNDLAPTHNSSPPTPTSINISISTTPSTSASAKLSSLSSSRPAPAFPSVPHSRRQSLSSKRHSQLSQSYQSSANSRRASIFSTASITSTSNNTNTTQATYPIPPRIDRLNALPALLPPHLPQHLHPARKPLRMLSPQRHPHPCPTCINPWPNPHPRLCLPHPRPAAHNVWARHSKIHPQVPQKYGPPYIRPRAANPIFARRFRAATRRRRRARVGGADEYESEVDYAGQDADADADAEDGDEEGPLPPGIYLALFDFEPEGTAEMAWAVVIREESNASTAGEKAEKKSGEGAEEYVLVPESYLKFVRGDEEEEGDEEENE</sequence>
<feature type="region of interest" description="Disordered" evidence="1">
    <location>
        <begin position="129"/>
        <end position="279"/>
    </location>
</feature>
<accession>A0A0C9VT55</accession>
<feature type="compositionally biased region" description="Acidic residues" evidence="1">
    <location>
        <begin position="433"/>
        <end position="446"/>
    </location>
</feature>
<gene>
    <name evidence="2" type="ORF">M422DRAFT_255316</name>
</gene>
<feature type="region of interest" description="Disordered" evidence="1">
    <location>
        <begin position="410"/>
        <end position="450"/>
    </location>
</feature>
<feature type="compositionally biased region" description="Polar residues" evidence="1">
    <location>
        <begin position="266"/>
        <end position="279"/>
    </location>
</feature>
<proteinExistence type="predicted"/>
<evidence type="ECO:0000313" key="3">
    <source>
        <dbReference type="Proteomes" id="UP000054279"/>
    </source>
</evidence>
<protein>
    <submittedName>
        <fullName evidence="2">Uncharacterized protein</fullName>
    </submittedName>
</protein>
<evidence type="ECO:0000256" key="1">
    <source>
        <dbReference type="SAM" id="MobiDB-lite"/>
    </source>
</evidence>
<feature type="region of interest" description="Disordered" evidence="1">
    <location>
        <begin position="31"/>
        <end position="51"/>
    </location>
</feature>
<dbReference type="OrthoDB" id="19092at2759"/>
<feature type="compositionally biased region" description="Low complexity" evidence="1">
    <location>
        <begin position="138"/>
        <end position="148"/>
    </location>
</feature>
<dbReference type="EMBL" id="KN837135">
    <property type="protein sequence ID" value="KIJ41700.1"/>
    <property type="molecule type" value="Genomic_DNA"/>
</dbReference>
<name>A0A0C9VT55_SPHS4</name>
<dbReference type="AlphaFoldDB" id="A0A0C9VT55"/>
<organism evidence="2 3">
    <name type="scientific">Sphaerobolus stellatus (strain SS14)</name>
    <dbReference type="NCBI Taxonomy" id="990650"/>
    <lineage>
        <taxon>Eukaryota</taxon>
        <taxon>Fungi</taxon>
        <taxon>Dikarya</taxon>
        <taxon>Basidiomycota</taxon>
        <taxon>Agaricomycotina</taxon>
        <taxon>Agaricomycetes</taxon>
        <taxon>Phallomycetidae</taxon>
        <taxon>Geastrales</taxon>
        <taxon>Sphaerobolaceae</taxon>
        <taxon>Sphaerobolus</taxon>
    </lineage>
</organism>
<reference evidence="2 3" key="1">
    <citation type="submission" date="2014-06" db="EMBL/GenBank/DDBJ databases">
        <title>Evolutionary Origins and Diversification of the Mycorrhizal Mutualists.</title>
        <authorList>
            <consortium name="DOE Joint Genome Institute"/>
            <consortium name="Mycorrhizal Genomics Consortium"/>
            <person name="Kohler A."/>
            <person name="Kuo A."/>
            <person name="Nagy L.G."/>
            <person name="Floudas D."/>
            <person name="Copeland A."/>
            <person name="Barry K.W."/>
            <person name="Cichocki N."/>
            <person name="Veneault-Fourrey C."/>
            <person name="LaButti K."/>
            <person name="Lindquist E.A."/>
            <person name="Lipzen A."/>
            <person name="Lundell T."/>
            <person name="Morin E."/>
            <person name="Murat C."/>
            <person name="Riley R."/>
            <person name="Ohm R."/>
            <person name="Sun H."/>
            <person name="Tunlid A."/>
            <person name="Henrissat B."/>
            <person name="Grigoriev I.V."/>
            <person name="Hibbett D.S."/>
            <person name="Martin F."/>
        </authorList>
    </citation>
    <scope>NUCLEOTIDE SEQUENCE [LARGE SCALE GENOMIC DNA]</scope>
    <source>
        <strain evidence="2 3">SS14</strain>
    </source>
</reference>
<feature type="compositionally biased region" description="Low complexity" evidence="1">
    <location>
        <begin position="207"/>
        <end position="250"/>
    </location>
</feature>